<dbReference type="SUPFAM" id="SSF57535">
    <property type="entry name" value="Complement control module/SCR domain"/>
    <property type="match status" value="6"/>
</dbReference>
<keyword evidence="2" id="KW-0677">Repeat</keyword>
<dbReference type="InterPro" id="IPR051277">
    <property type="entry name" value="SEZ6_CSMD_C4BPB_Regulators"/>
</dbReference>
<proteinExistence type="predicted"/>
<evidence type="ECO:0000256" key="4">
    <source>
        <dbReference type="PROSITE-ProRule" id="PRU00302"/>
    </source>
</evidence>
<dbReference type="InterPro" id="IPR043128">
    <property type="entry name" value="Rev_trsase/Diguanyl_cyclase"/>
</dbReference>
<feature type="domain" description="Sushi" evidence="5">
    <location>
        <begin position="128"/>
        <end position="188"/>
    </location>
</feature>
<feature type="disulfide bond" evidence="4">
    <location>
        <begin position="344"/>
        <end position="371"/>
    </location>
</feature>
<evidence type="ECO:0000313" key="7">
    <source>
        <dbReference type="Proteomes" id="UP000499080"/>
    </source>
</evidence>
<accession>A0A4Y2JA16</accession>
<evidence type="ECO:0000313" key="6">
    <source>
        <dbReference type="EMBL" id="GBM86389.1"/>
    </source>
</evidence>
<evidence type="ECO:0000256" key="2">
    <source>
        <dbReference type="ARBA" id="ARBA00022737"/>
    </source>
</evidence>
<dbReference type="EMBL" id="BGPR01003308">
    <property type="protein sequence ID" value="GBM86389.1"/>
    <property type="molecule type" value="Genomic_DNA"/>
</dbReference>
<feature type="domain" description="Sushi" evidence="5">
    <location>
        <begin position="192"/>
        <end position="248"/>
    </location>
</feature>
<gene>
    <name evidence="6" type="primary">CSMD3_2</name>
    <name evidence="6" type="ORF">AVEN_271681_1</name>
</gene>
<feature type="domain" description="Sushi" evidence="5">
    <location>
        <begin position="255"/>
        <end position="314"/>
    </location>
</feature>
<dbReference type="Gene3D" id="2.10.70.10">
    <property type="entry name" value="Complement Module, domain 1"/>
    <property type="match status" value="6"/>
</dbReference>
<dbReference type="Proteomes" id="UP000499080">
    <property type="component" value="Unassembled WGS sequence"/>
</dbReference>
<feature type="disulfide bond" evidence="4">
    <location>
        <begin position="404"/>
        <end position="431"/>
    </location>
</feature>
<keyword evidence="7" id="KW-1185">Reference proteome</keyword>
<dbReference type="SUPFAM" id="SSF56672">
    <property type="entry name" value="DNA/RNA polymerases"/>
    <property type="match status" value="1"/>
</dbReference>
<protein>
    <submittedName>
        <fullName evidence="6">CUB and sushi domain-containing protein 3</fullName>
    </submittedName>
</protein>
<evidence type="ECO:0000256" key="3">
    <source>
        <dbReference type="ARBA" id="ARBA00023157"/>
    </source>
</evidence>
<evidence type="ECO:0000256" key="1">
    <source>
        <dbReference type="ARBA" id="ARBA00022729"/>
    </source>
</evidence>
<dbReference type="Gene3D" id="3.30.70.270">
    <property type="match status" value="1"/>
</dbReference>
<dbReference type="CDD" id="cd00033">
    <property type="entry name" value="CCP"/>
    <property type="match status" value="6"/>
</dbReference>
<dbReference type="InterPro" id="IPR000436">
    <property type="entry name" value="Sushi_SCR_CCP_dom"/>
</dbReference>
<dbReference type="OrthoDB" id="6427340at2759"/>
<name>A0A4Y2JA16_ARAVE</name>
<feature type="disulfide bond" evidence="4">
    <location>
        <begin position="130"/>
        <end position="173"/>
    </location>
</feature>
<feature type="domain" description="Sushi" evidence="5">
    <location>
        <begin position="374"/>
        <end position="433"/>
    </location>
</feature>
<keyword evidence="4" id="KW-0768">Sushi</keyword>
<keyword evidence="3 4" id="KW-1015">Disulfide bond</keyword>
<feature type="disulfide bond" evidence="4">
    <location>
        <begin position="219"/>
        <end position="246"/>
    </location>
</feature>
<keyword evidence="1" id="KW-0732">Signal</keyword>
<dbReference type="SMART" id="SM00032">
    <property type="entry name" value="CCP"/>
    <property type="match status" value="6"/>
</dbReference>
<feature type="domain" description="Sushi" evidence="5">
    <location>
        <begin position="315"/>
        <end position="373"/>
    </location>
</feature>
<dbReference type="PANTHER" id="PTHR45656">
    <property type="entry name" value="PROTEIN CBR-CLEC-78"/>
    <property type="match status" value="1"/>
</dbReference>
<organism evidence="6 7">
    <name type="scientific">Araneus ventricosus</name>
    <name type="common">Orbweaver spider</name>
    <name type="synonym">Epeira ventricosa</name>
    <dbReference type="NCBI Taxonomy" id="182803"/>
    <lineage>
        <taxon>Eukaryota</taxon>
        <taxon>Metazoa</taxon>
        <taxon>Ecdysozoa</taxon>
        <taxon>Arthropoda</taxon>
        <taxon>Chelicerata</taxon>
        <taxon>Arachnida</taxon>
        <taxon>Araneae</taxon>
        <taxon>Araneomorphae</taxon>
        <taxon>Entelegynae</taxon>
        <taxon>Araneoidea</taxon>
        <taxon>Araneidae</taxon>
        <taxon>Araneus</taxon>
    </lineage>
</organism>
<dbReference type="InterPro" id="IPR043502">
    <property type="entry name" value="DNA/RNA_pol_sf"/>
</dbReference>
<comment type="caution">
    <text evidence="6">The sequence shown here is derived from an EMBL/GenBank/DDBJ whole genome shotgun (WGS) entry which is preliminary data.</text>
</comment>
<sequence length="517" mass="54901">MDRWANYFTNLTDLLHNCLCYVDDILMFSATFDEHLRCLESVLECLRVTGLKRNTKNASLDQDNYGKYKARQIARMRTIDIKEKVMARYDAKHQQISYSPEINYGCNDNCGGCANNCGGCVTSNCGSTTCPALYPPENGYVEGQCNPGIVGQYCFVLCNGGYAVSGANSRITCLPSGQWSSYPPYCRRTSGAICNTFSILNGDTDCVIEGGLTICSMSCNPGYMLVGSSVITCSSSGSWNEPLPSCRRGAPEVTNICPTLNAPDGGRLVGSCTAANSGDTCQLVCLSGYRPSDTRVLICQTNGQWSSSLPRCISGGCSAIQVPNAALTGTCTPGVTGQSCTVTCQAGYTLTGTATLICQTNGQWSGTIPTCSVRSCPGLQPPTSGGHSGSCNPGVVGQSCSFNCNTGYRLVGQSNLVCGSNGQWSGNPPQCARGETERGTCSILSPPPHGEFEECDNTSGGRCVVVCEQGYLRTGSRVRTCLANGMWAGYAPTCTRKVGYTTTYTYKVVPLWSLVFG</sequence>
<dbReference type="PANTHER" id="PTHR45656:SF4">
    <property type="entry name" value="PROTEIN CBR-CLEC-78"/>
    <property type="match status" value="1"/>
</dbReference>
<feature type="disulfide bond" evidence="4">
    <location>
        <begin position="467"/>
        <end position="494"/>
    </location>
</feature>
<comment type="caution">
    <text evidence="4">Lacks conserved residue(s) required for the propagation of feature annotation.</text>
</comment>
<dbReference type="InterPro" id="IPR035976">
    <property type="entry name" value="Sushi/SCR/CCP_sf"/>
</dbReference>
<dbReference type="Pfam" id="PF00084">
    <property type="entry name" value="Sushi"/>
    <property type="match status" value="6"/>
</dbReference>
<dbReference type="AlphaFoldDB" id="A0A4Y2JA16"/>
<dbReference type="GO" id="GO:0071897">
    <property type="term" value="P:DNA biosynthetic process"/>
    <property type="evidence" value="ECO:0007669"/>
    <property type="project" value="UniProtKB-ARBA"/>
</dbReference>
<dbReference type="PROSITE" id="PS50923">
    <property type="entry name" value="SUSHI"/>
    <property type="match status" value="6"/>
</dbReference>
<evidence type="ECO:0000259" key="5">
    <source>
        <dbReference type="PROSITE" id="PS50923"/>
    </source>
</evidence>
<feature type="domain" description="Sushi" evidence="5">
    <location>
        <begin position="439"/>
        <end position="496"/>
    </location>
</feature>
<reference evidence="6 7" key="1">
    <citation type="journal article" date="2019" name="Sci. Rep.">
        <title>Orb-weaving spider Araneus ventricosus genome elucidates the spidroin gene catalogue.</title>
        <authorList>
            <person name="Kono N."/>
            <person name="Nakamura H."/>
            <person name="Ohtoshi R."/>
            <person name="Moran D.A.P."/>
            <person name="Shinohara A."/>
            <person name="Yoshida Y."/>
            <person name="Fujiwara M."/>
            <person name="Mori M."/>
            <person name="Tomita M."/>
            <person name="Arakawa K."/>
        </authorList>
    </citation>
    <scope>NUCLEOTIDE SEQUENCE [LARGE SCALE GENOMIC DNA]</scope>
</reference>
<feature type="disulfide bond" evidence="4">
    <location>
        <begin position="285"/>
        <end position="312"/>
    </location>
</feature>